<feature type="domain" description="Putative DNA-binding" evidence="1">
    <location>
        <begin position="6"/>
        <end position="102"/>
    </location>
</feature>
<keyword evidence="3" id="KW-1185">Reference proteome</keyword>
<organism evidence="2 3">
    <name type="scientific">Rubritalea halochordaticola</name>
    <dbReference type="NCBI Taxonomy" id="714537"/>
    <lineage>
        <taxon>Bacteria</taxon>
        <taxon>Pseudomonadati</taxon>
        <taxon>Verrucomicrobiota</taxon>
        <taxon>Verrucomicrobiia</taxon>
        <taxon>Verrucomicrobiales</taxon>
        <taxon>Rubritaleaceae</taxon>
        <taxon>Rubritalea</taxon>
    </lineage>
</organism>
<name>A0ABP9UZM6_9BACT</name>
<dbReference type="RefSeq" id="WP_346188014.1">
    <property type="nucleotide sequence ID" value="NZ_BAABRL010000003.1"/>
</dbReference>
<protein>
    <recommendedName>
        <fullName evidence="1">Putative DNA-binding domain-containing protein</fullName>
    </recommendedName>
</protein>
<dbReference type="Gene3D" id="1.10.150.690">
    <property type="entry name" value="DUF2063"/>
    <property type="match status" value="1"/>
</dbReference>
<evidence type="ECO:0000313" key="2">
    <source>
        <dbReference type="EMBL" id="GAA5495175.1"/>
    </source>
</evidence>
<evidence type="ECO:0000259" key="1">
    <source>
        <dbReference type="Pfam" id="PF09836"/>
    </source>
</evidence>
<comment type="caution">
    <text evidence="2">The sequence shown here is derived from an EMBL/GenBank/DDBJ whole genome shotgun (WGS) entry which is preliminary data.</text>
</comment>
<evidence type="ECO:0000313" key="3">
    <source>
        <dbReference type="Proteomes" id="UP001424741"/>
    </source>
</evidence>
<proteinExistence type="predicted"/>
<reference evidence="2 3" key="1">
    <citation type="submission" date="2024-02" db="EMBL/GenBank/DDBJ databases">
        <title>Rubritalea halochordaticola NBRC 107102.</title>
        <authorList>
            <person name="Ichikawa N."/>
            <person name="Katano-Makiyama Y."/>
            <person name="Hidaka K."/>
        </authorList>
    </citation>
    <scope>NUCLEOTIDE SEQUENCE [LARGE SCALE GENOMIC DNA]</scope>
    <source>
        <strain evidence="2 3">NBRC 107102</strain>
    </source>
</reference>
<dbReference type="EMBL" id="BAABRL010000003">
    <property type="protein sequence ID" value="GAA5495175.1"/>
    <property type="molecule type" value="Genomic_DNA"/>
</dbReference>
<dbReference type="InterPro" id="IPR018640">
    <property type="entry name" value="DUF2063"/>
</dbReference>
<dbReference type="Proteomes" id="UP001424741">
    <property type="component" value="Unassembled WGS sequence"/>
</dbReference>
<accession>A0ABP9UZM6</accession>
<dbReference type="InterPro" id="IPR044922">
    <property type="entry name" value="DUF2063_N_sf"/>
</dbReference>
<dbReference type="Pfam" id="PF09836">
    <property type="entry name" value="DUF2063"/>
    <property type="match status" value="1"/>
</dbReference>
<gene>
    <name evidence="2" type="ORF">Rhal01_01350</name>
</gene>
<sequence length="209" mass="24268">MTDLRELQQWFVQVLRSPVGQEQLIEQRVVAGGNGMSAMDRVAIYGSSYYARLVQVMETEFPVLQQTLGEELFSQFALSYISHYPPQDYTLNKLGEYFPEFLYRSKPQEDDQWSSFIVELAHLERLINEVYHGEGPEREEHVPATEIEAILSEAWTKTMQCSFQLHRYYLDVRKAISTGGDTSEVELPEAISCRVAIFRRDYKVKLHAF</sequence>